<dbReference type="InterPro" id="IPR001872">
    <property type="entry name" value="Peptidase_A8"/>
</dbReference>
<comment type="catalytic activity">
    <reaction evidence="10">
        <text>Release of signal peptides from bacterial membrane prolipoproteins. Hydrolyzes -Xaa-Yaa-Zaa-|-(S,diacylglyceryl)Cys-, in which Xaa is hydrophobic (preferably Leu), and Yaa (Ala or Ser) and Zaa (Gly or Ala) have small, neutral side chains.</text>
        <dbReference type="EC" id="3.4.23.36"/>
    </reaction>
</comment>
<evidence type="ECO:0000256" key="2">
    <source>
        <dbReference type="ARBA" id="ARBA00022475"/>
    </source>
</evidence>
<keyword evidence="6 10" id="KW-0064">Aspartyl protease</keyword>
<dbReference type="EC" id="3.4.23.36" evidence="10"/>
<evidence type="ECO:0000256" key="1">
    <source>
        <dbReference type="ARBA" id="ARBA00006139"/>
    </source>
</evidence>
<evidence type="ECO:0000256" key="4">
    <source>
        <dbReference type="ARBA" id="ARBA00022670"/>
    </source>
</evidence>
<evidence type="ECO:0000256" key="7">
    <source>
        <dbReference type="ARBA" id="ARBA00022801"/>
    </source>
</evidence>
<comment type="pathway">
    <text evidence="10">Protein modification; lipoprotein biosynthesis (signal peptide cleavage).</text>
</comment>
<dbReference type="GO" id="GO:0006508">
    <property type="term" value="P:proteolysis"/>
    <property type="evidence" value="ECO:0007669"/>
    <property type="project" value="UniProtKB-KW"/>
</dbReference>
<keyword evidence="5 10" id="KW-0812">Transmembrane</keyword>
<keyword evidence="4 10" id="KW-0645">Protease</keyword>
<evidence type="ECO:0000256" key="9">
    <source>
        <dbReference type="ARBA" id="ARBA00023136"/>
    </source>
</evidence>
<dbReference type="UniPathway" id="UPA00665"/>
<dbReference type="HAMAP" id="MF_00161">
    <property type="entry name" value="LspA"/>
    <property type="match status" value="1"/>
</dbReference>
<gene>
    <name evidence="10" type="primary">lspA</name>
    <name evidence="12" type="ORF">CH360_11385</name>
    <name evidence="13" type="ORF">CH373_13820</name>
</gene>
<name>A0A2M9ZK96_9LEPT</name>
<dbReference type="EMBL" id="NPDY01000010">
    <property type="protein sequence ID" value="PJZ69351.1"/>
    <property type="molecule type" value="Genomic_DNA"/>
</dbReference>
<keyword evidence="8 10" id="KW-1133">Transmembrane helix</keyword>
<keyword evidence="7 10" id="KW-0378">Hydrolase</keyword>
<feature type="active site" evidence="10">
    <location>
        <position position="164"/>
    </location>
</feature>
<comment type="caution">
    <text evidence="13">The sequence shown here is derived from an EMBL/GenBank/DDBJ whole genome shotgun (WGS) entry which is preliminary data.</text>
</comment>
<evidence type="ECO:0000313" key="15">
    <source>
        <dbReference type="Proteomes" id="UP000231990"/>
    </source>
</evidence>
<evidence type="ECO:0000256" key="3">
    <source>
        <dbReference type="ARBA" id="ARBA00022519"/>
    </source>
</evidence>
<dbReference type="GO" id="GO:0005886">
    <property type="term" value="C:plasma membrane"/>
    <property type="evidence" value="ECO:0007669"/>
    <property type="project" value="UniProtKB-SubCell"/>
</dbReference>
<evidence type="ECO:0000256" key="6">
    <source>
        <dbReference type="ARBA" id="ARBA00022750"/>
    </source>
</evidence>
<feature type="active site" evidence="10">
    <location>
        <position position="142"/>
    </location>
</feature>
<dbReference type="PRINTS" id="PR00781">
    <property type="entry name" value="LIPOSIGPTASE"/>
</dbReference>
<dbReference type="EMBL" id="NPDZ01000009">
    <property type="protein sequence ID" value="PJZ72486.1"/>
    <property type="molecule type" value="Genomic_DNA"/>
</dbReference>
<reference evidence="14 15" key="1">
    <citation type="submission" date="2017-07" db="EMBL/GenBank/DDBJ databases">
        <title>Leptospira spp. isolated from tropical soils.</title>
        <authorList>
            <person name="Thibeaux R."/>
            <person name="Iraola G."/>
            <person name="Ferres I."/>
            <person name="Bierque E."/>
            <person name="Girault D."/>
            <person name="Soupe-Gilbert M.-E."/>
            <person name="Picardeau M."/>
            <person name="Goarant C."/>
        </authorList>
    </citation>
    <scope>NUCLEOTIDE SEQUENCE [LARGE SCALE GENOMIC DNA]</scope>
    <source>
        <strain evidence="13 15">FH1-B-B1</strain>
        <strain evidence="12 14">FH1-B-C1</strain>
    </source>
</reference>
<dbReference type="PANTHER" id="PTHR33695">
    <property type="entry name" value="LIPOPROTEIN SIGNAL PEPTIDASE"/>
    <property type="match status" value="1"/>
</dbReference>
<comment type="function">
    <text evidence="10">This protein specifically catalyzes the removal of signal peptides from prolipoproteins.</text>
</comment>
<feature type="transmembrane region" description="Helical" evidence="10">
    <location>
        <begin position="12"/>
        <end position="38"/>
    </location>
</feature>
<evidence type="ECO:0000256" key="8">
    <source>
        <dbReference type="ARBA" id="ARBA00022989"/>
    </source>
</evidence>
<comment type="caution">
    <text evidence="10">Lacks conserved residue(s) required for the propagation of feature annotation.</text>
</comment>
<evidence type="ECO:0000313" key="14">
    <source>
        <dbReference type="Proteomes" id="UP000231962"/>
    </source>
</evidence>
<evidence type="ECO:0000256" key="5">
    <source>
        <dbReference type="ARBA" id="ARBA00022692"/>
    </source>
</evidence>
<protein>
    <recommendedName>
        <fullName evidence="10">Lipoprotein signal peptidase</fullName>
        <ecNumber evidence="10">3.4.23.36</ecNumber>
    </recommendedName>
    <alternativeName>
        <fullName evidence="10">Prolipoprotein signal peptidase</fullName>
    </alternativeName>
    <alternativeName>
        <fullName evidence="10">Signal peptidase II</fullName>
        <shortName evidence="10">SPase II</shortName>
    </alternativeName>
</protein>
<keyword evidence="14" id="KW-1185">Reference proteome</keyword>
<comment type="subcellular location">
    <subcellularLocation>
        <location evidence="10">Cell membrane</location>
        <topology evidence="10">Multi-pass membrane protein</topology>
    </subcellularLocation>
</comment>
<dbReference type="Pfam" id="PF01252">
    <property type="entry name" value="Peptidase_A8"/>
    <property type="match status" value="1"/>
</dbReference>
<sequence length="187" mass="21280">MKFFEKKFLEVYPPLFILSVVIGTIIDLATKYIAIVYLQPHRPVQLIGDFFRLTLTFNTGYVMGFFQGNPRSSLIMTGIAIVVLIGYRWKNPNLGHPIGWGLVMSGAFGNFIDKFFVKNIGSGAEFGFYENQFAGKFIGVVDFLDFDWPNWLFYDRWPAFNFADSCVSVGLVLLILTMKLEEEGKKA</sequence>
<dbReference type="RefSeq" id="WP_100714165.1">
    <property type="nucleotide sequence ID" value="NZ_NPDY01000010.1"/>
</dbReference>
<evidence type="ECO:0000313" key="12">
    <source>
        <dbReference type="EMBL" id="PJZ69351.1"/>
    </source>
</evidence>
<keyword evidence="13" id="KW-0449">Lipoprotein</keyword>
<dbReference type="PANTHER" id="PTHR33695:SF1">
    <property type="entry name" value="LIPOPROTEIN SIGNAL PEPTIDASE"/>
    <property type="match status" value="1"/>
</dbReference>
<dbReference type="Proteomes" id="UP000231990">
    <property type="component" value="Unassembled WGS sequence"/>
</dbReference>
<organism evidence="13 15">
    <name type="scientific">Leptospira perolatii</name>
    <dbReference type="NCBI Taxonomy" id="2023191"/>
    <lineage>
        <taxon>Bacteria</taxon>
        <taxon>Pseudomonadati</taxon>
        <taxon>Spirochaetota</taxon>
        <taxon>Spirochaetia</taxon>
        <taxon>Leptospirales</taxon>
        <taxon>Leptospiraceae</taxon>
        <taxon>Leptospira</taxon>
    </lineage>
</organism>
<dbReference type="NCBIfam" id="NF011364">
    <property type="entry name" value="PRK14783.1"/>
    <property type="match status" value="1"/>
</dbReference>
<evidence type="ECO:0000313" key="13">
    <source>
        <dbReference type="EMBL" id="PJZ72486.1"/>
    </source>
</evidence>
<keyword evidence="9 10" id="KW-0472">Membrane</keyword>
<dbReference type="Proteomes" id="UP000231962">
    <property type="component" value="Unassembled WGS sequence"/>
</dbReference>
<dbReference type="PROSITE" id="PS00855">
    <property type="entry name" value="SPASE_II"/>
    <property type="match status" value="1"/>
</dbReference>
<proteinExistence type="inferred from homology"/>
<dbReference type="GO" id="GO:0004190">
    <property type="term" value="F:aspartic-type endopeptidase activity"/>
    <property type="evidence" value="ECO:0007669"/>
    <property type="project" value="UniProtKB-UniRule"/>
</dbReference>
<keyword evidence="3" id="KW-0997">Cell inner membrane</keyword>
<feature type="transmembrane region" description="Helical" evidence="10">
    <location>
        <begin position="73"/>
        <end position="89"/>
    </location>
</feature>
<evidence type="ECO:0000256" key="11">
    <source>
        <dbReference type="RuleBase" id="RU004181"/>
    </source>
</evidence>
<accession>A0A2M9ZK96</accession>
<dbReference type="OrthoDB" id="9810259at2"/>
<dbReference type="AlphaFoldDB" id="A0A2M9ZK96"/>
<keyword evidence="2 10" id="KW-1003">Cell membrane</keyword>
<comment type="similarity">
    <text evidence="1 10 11">Belongs to the peptidase A8 family.</text>
</comment>
<feature type="transmembrane region" description="Helical" evidence="10">
    <location>
        <begin position="157"/>
        <end position="176"/>
    </location>
</feature>
<evidence type="ECO:0000256" key="10">
    <source>
        <dbReference type="HAMAP-Rule" id="MF_00161"/>
    </source>
</evidence>